<dbReference type="Proteomes" id="UP000304912">
    <property type="component" value="Chromosome"/>
</dbReference>
<dbReference type="GO" id="GO:0016020">
    <property type="term" value="C:membrane"/>
    <property type="evidence" value="ECO:0007669"/>
    <property type="project" value="TreeGrafter"/>
</dbReference>
<sequence>MKYRHEIDGLRALAIIPVIWLHAGFTGLSGGFLGVDVFFVISGFLITSILLKEIASGTFSIASFYERRARRILPALFIVAAVTTPLLIAVTQSPDTLKNYGASLVSVATFVSNFYFWQTSGYFGTTSELSPMLHTWSLAVEEQFYIVFPLLALWLAPFGKRAFAGSIAGILLLSLIVAHFWQQVDASGNFYLLPSRAWELMAGALASMMFAGDTINKVSNRAASALAVLGVALIIASYISFTPQTAHPSFFTAVPVTGTVLVLLFARNNNTTGKMLSMSLMIQTGIISYSLYLWHQPVFALMRIYNDGHLGVAMALAGIVLTVVLSLLSYRFVETPFRNRQRFIRPQVFNASAAGLILAGVTGLLFINNVQLRKYIEPENMARFETLAAAHASHTSQPMVDEPCKFWSPILNNAFTNKFEQCRKQHGEAIFIIGGSHGMDLYNAIAMNSPHEFVVSVSRGFCRAHGYNGNPNDLPHCQYEDFRRFADSYGDAIKLVLYTQTPDRLFVNNDIHDKNGNEINAQYVSDLVDYLTSLKTEHKLQVAVIGMLPPITKNPVQWDYRQSLVQQAAKYQSPVAEQRARQLDTLLKDKLARHDISYISKFEGMQLTYPDDLIIDNTLTYSDRRHLSEYGEKVFGARLWAHLKAQALVD</sequence>
<keyword evidence="1" id="KW-1133">Transmembrane helix</keyword>
<reference evidence="4 5" key="1">
    <citation type="submission" date="2019-04" db="EMBL/GenBank/DDBJ databases">
        <title>Salinimonas iocasae sp. nov., a halophilic bacterium isolated from the outer tube casing of tubeworms in Okinawa Trough.</title>
        <authorList>
            <person name="Zhang H."/>
            <person name="Wang H."/>
            <person name="Li C."/>
        </authorList>
    </citation>
    <scope>NUCLEOTIDE SEQUENCE [LARGE SCALE GENOMIC DNA]</scope>
    <source>
        <strain evidence="4 5">KX18D6</strain>
    </source>
</reference>
<feature type="transmembrane region" description="Helical" evidence="1">
    <location>
        <begin position="72"/>
        <end position="90"/>
    </location>
</feature>
<dbReference type="InterPro" id="IPR043968">
    <property type="entry name" value="SGNH"/>
</dbReference>
<dbReference type="Pfam" id="PF19040">
    <property type="entry name" value="SGNH"/>
    <property type="match status" value="1"/>
</dbReference>
<dbReference type="PANTHER" id="PTHR23028:SF53">
    <property type="entry name" value="ACYL_TRANSF_3 DOMAIN-CONTAINING PROTEIN"/>
    <property type="match status" value="1"/>
</dbReference>
<keyword evidence="1" id="KW-0812">Transmembrane</keyword>
<dbReference type="PANTHER" id="PTHR23028">
    <property type="entry name" value="ACETYLTRANSFERASE"/>
    <property type="match status" value="1"/>
</dbReference>
<dbReference type="OrthoDB" id="9767863at2"/>
<dbReference type="GO" id="GO:0009103">
    <property type="term" value="P:lipopolysaccharide biosynthetic process"/>
    <property type="evidence" value="ECO:0007669"/>
    <property type="project" value="TreeGrafter"/>
</dbReference>
<protein>
    <submittedName>
        <fullName evidence="4">Acyltransferase</fullName>
    </submittedName>
</protein>
<dbReference type="SUPFAM" id="SSF52266">
    <property type="entry name" value="SGNH hydrolase"/>
    <property type="match status" value="1"/>
</dbReference>
<feature type="transmembrane region" description="Helical" evidence="1">
    <location>
        <begin position="308"/>
        <end position="328"/>
    </location>
</feature>
<feature type="transmembrane region" description="Helical" evidence="1">
    <location>
        <begin position="12"/>
        <end position="33"/>
    </location>
</feature>
<proteinExistence type="predicted"/>
<feature type="transmembrane region" description="Helical" evidence="1">
    <location>
        <begin position="39"/>
        <end position="65"/>
    </location>
</feature>
<name>A0A5B7YCY4_9ALTE</name>
<feature type="transmembrane region" description="Helical" evidence="1">
    <location>
        <begin position="162"/>
        <end position="181"/>
    </location>
</feature>
<feature type="transmembrane region" description="Helical" evidence="1">
    <location>
        <begin position="278"/>
        <end position="296"/>
    </location>
</feature>
<dbReference type="KEGG" id="salk:FBQ74_08000"/>
<evidence type="ECO:0000259" key="3">
    <source>
        <dbReference type="Pfam" id="PF19040"/>
    </source>
</evidence>
<evidence type="ECO:0000313" key="5">
    <source>
        <dbReference type="Proteomes" id="UP000304912"/>
    </source>
</evidence>
<keyword evidence="4" id="KW-0808">Transferase</keyword>
<dbReference type="RefSeq" id="WP_139756172.1">
    <property type="nucleotide sequence ID" value="NZ_CP039852.1"/>
</dbReference>
<feature type="transmembrane region" description="Helical" evidence="1">
    <location>
        <begin position="348"/>
        <end position="367"/>
    </location>
</feature>
<evidence type="ECO:0000313" key="4">
    <source>
        <dbReference type="EMBL" id="QCZ93428.1"/>
    </source>
</evidence>
<feature type="domain" description="SGNH" evidence="3">
    <location>
        <begin position="418"/>
        <end position="638"/>
    </location>
</feature>
<keyword evidence="1" id="KW-0472">Membrane</keyword>
<dbReference type="InterPro" id="IPR050879">
    <property type="entry name" value="Acyltransferase_3"/>
</dbReference>
<evidence type="ECO:0000259" key="2">
    <source>
        <dbReference type="Pfam" id="PF01757"/>
    </source>
</evidence>
<keyword evidence="5" id="KW-1185">Reference proteome</keyword>
<dbReference type="GO" id="GO:0016747">
    <property type="term" value="F:acyltransferase activity, transferring groups other than amino-acyl groups"/>
    <property type="evidence" value="ECO:0007669"/>
    <property type="project" value="InterPro"/>
</dbReference>
<evidence type="ECO:0000256" key="1">
    <source>
        <dbReference type="SAM" id="Phobius"/>
    </source>
</evidence>
<feature type="transmembrane region" description="Helical" evidence="1">
    <location>
        <begin position="136"/>
        <end position="155"/>
    </location>
</feature>
<dbReference type="Pfam" id="PF01757">
    <property type="entry name" value="Acyl_transf_3"/>
    <property type="match status" value="1"/>
</dbReference>
<dbReference type="InterPro" id="IPR002656">
    <property type="entry name" value="Acyl_transf_3_dom"/>
</dbReference>
<gene>
    <name evidence="4" type="ORF">FBQ74_08000</name>
</gene>
<accession>A0A5B7YCY4</accession>
<feature type="domain" description="Acyltransferase 3" evidence="2">
    <location>
        <begin position="5"/>
        <end position="330"/>
    </location>
</feature>
<feature type="transmembrane region" description="Helical" evidence="1">
    <location>
        <begin position="223"/>
        <end position="241"/>
    </location>
</feature>
<dbReference type="EMBL" id="CP039852">
    <property type="protein sequence ID" value="QCZ93428.1"/>
    <property type="molecule type" value="Genomic_DNA"/>
</dbReference>
<keyword evidence="4" id="KW-0012">Acyltransferase</keyword>
<dbReference type="AlphaFoldDB" id="A0A5B7YCY4"/>
<feature type="transmembrane region" description="Helical" evidence="1">
    <location>
        <begin position="247"/>
        <end position="266"/>
    </location>
</feature>
<organism evidence="4 5">
    <name type="scientific">Salinimonas iocasae</name>
    <dbReference type="NCBI Taxonomy" id="2572577"/>
    <lineage>
        <taxon>Bacteria</taxon>
        <taxon>Pseudomonadati</taxon>
        <taxon>Pseudomonadota</taxon>
        <taxon>Gammaproteobacteria</taxon>
        <taxon>Alteromonadales</taxon>
        <taxon>Alteromonadaceae</taxon>
        <taxon>Alteromonas/Salinimonas group</taxon>
        <taxon>Salinimonas</taxon>
    </lineage>
</organism>